<feature type="domain" description="Bacteriophage T5 Orf172 DNA-binding" evidence="1">
    <location>
        <begin position="21"/>
        <end position="98"/>
    </location>
</feature>
<evidence type="ECO:0000259" key="1">
    <source>
        <dbReference type="SMART" id="SM00974"/>
    </source>
</evidence>
<sequence length="149" mass="17197">MIEGDWVPDNLHEYVYMMTTPCLPGWVKIGRTNDPERRRRELSTAVPKPFYLQALWSTPESRKVESLFHAALNQWRVPSGAEFFLVQRILTLEEDELGVIVGHNDTMENFIEFLNGQLNASGLQAYQWHVEQAAEVSDLVQVQRIQVNV</sequence>
<dbReference type="InterPro" id="IPR018306">
    <property type="entry name" value="Phage_T5_Orf172_DNA-bd"/>
</dbReference>
<accession>A0AAE9H9R7</accession>
<protein>
    <submittedName>
        <fullName evidence="2">GIY-YIG nuclease family protein</fullName>
    </submittedName>
</protein>
<organism evidence="2 3">
    <name type="scientific">Alcaligenes faecalis</name>
    <dbReference type="NCBI Taxonomy" id="511"/>
    <lineage>
        <taxon>Bacteria</taxon>
        <taxon>Pseudomonadati</taxon>
        <taxon>Pseudomonadota</taxon>
        <taxon>Betaproteobacteria</taxon>
        <taxon>Burkholderiales</taxon>
        <taxon>Alcaligenaceae</taxon>
        <taxon>Alcaligenes</taxon>
    </lineage>
</organism>
<dbReference type="RefSeq" id="WP_247965740.1">
    <property type="nucleotide sequence ID" value="NZ_CP095873.1"/>
</dbReference>
<evidence type="ECO:0000313" key="2">
    <source>
        <dbReference type="EMBL" id="UPL20231.1"/>
    </source>
</evidence>
<dbReference type="Proteomes" id="UP000830925">
    <property type="component" value="Chromosome"/>
</dbReference>
<proteinExistence type="predicted"/>
<dbReference type="Pfam" id="PF10544">
    <property type="entry name" value="T5orf172"/>
    <property type="match status" value="1"/>
</dbReference>
<dbReference type="AlphaFoldDB" id="A0AAE9H9R7"/>
<name>A0AAE9H9R7_ALCFA</name>
<reference evidence="2" key="1">
    <citation type="submission" date="2022-04" db="EMBL/GenBank/DDBJ databases">
        <title>Genomic mining of Alcaligenes faecalis D334 producing ectoin and derivatives.</title>
        <authorList>
            <person name="Doan V.T."/>
            <person name="Quach N.T."/>
            <person name="Vu T.-H.-N."/>
            <person name="Phi Q.-T."/>
        </authorList>
    </citation>
    <scope>NUCLEOTIDE SEQUENCE</scope>
    <source>
        <strain evidence="2">D334</strain>
    </source>
</reference>
<dbReference type="EMBL" id="CP095873">
    <property type="protein sequence ID" value="UPL20231.1"/>
    <property type="molecule type" value="Genomic_DNA"/>
</dbReference>
<evidence type="ECO:0000313" key="3">
    <source>
        <dbReference type="Proteomes" id="UP000830925"/>
    </source>
</evidence>
<dbReference type="SMART" id="SM00974">
    <property type="entry name" value="T5orf172"/>
    <property type="match status" value="1"/>
</dbReference>
<gene>
    <name evidence="2" type="ORF">MXF72_12425</name>
</gene>